<dbReference type="AlphaFoldDB" id="X1RWN9"/>
<organism evidence="1">
    <name type="scientific">marine sediment metagenome</name>
    <dbReference type="NCBI Taxonomy" id="412755"/>
    <lineage>
        <taxon>unclassified sequences</taxon>
        <taxon>metagenomes</taxon>
        <taxon>ecological metagenomes</taxon>
    </lineage>
</organism>
<feature type="non-terminal residue" evidence="1">
    <location>
        <position position="1"/>
    </location>
</feature>
<accession>X1RWN9</accession>
<protein>
    <submittedName>
        <fullName evidence="1">Uncharacterized protein</fullName>
    </submittedName>
</protein>
<comment type="caution">
    <text evidence="1">The sequence shown here is derived from an EMBL/GenBank/DDBJ whole genome shotgun (WGS) entry which is preliminary data.</text>
</comment>
<reference evidence="1" key="1">
    <citation type="journal article" date="2014" name="Front. Microbiol.">
        <title>High frequency of phylogenetically diverse reductive dehalogenase-homologous genes in deep subseafloor sedimentary metagenomes.</title>
        <authorList>
            <person name="Kawai M."/>
            <person name="Futagami T."/>
            <person name="Toyoda A."/>
            <person name="Takaki Y."/>
            <person name="Nishi S."/>
            <person name="Hori S."/>
            <person name="Arai W."/>
            <person name="Tsubouchi T."/>
            <person name="Morono Y."/>
            <person name="Uchiyama I."/>
            <person name="Ito T."/>
            <person name="Fujiyama A."/>
            <person name="Inagaki F."/>
            <person name="Takami H."/>
        </authorList>
    </citation>
    <scope>NUCLEOTIDE SEQUENCE</scope>
    <source>
        <strain evidence="1">Expedition CK06-06</strain>
    </source>
</reference>
<proteinExistence type="predicted"/>
<dbReference type="EMBL" id="BARV01045773">
    <property type="protein sequence ID" value="GAI71341.1"/>
    <property type="molecule type" value="Genomic_DNA"/>
</dbReference>
<gene>
    <name evidence="1" type="ORF">S06H3_66803</name>
</gene>
<evidence type="ECO:0000313" key="1">
    <source>
        <dbReference type="EMBL" id="GAI71341.1"/>
    </source>
</evidence>
<name>X1RWN9_9ZZZZ</name>
<sequence length="44" mass="5411">GCNSRHSDYVFFLQLKKVIEEEEKELLEREKIWETPAIFRRKNT</sequence>